<evidence type="ECO:0000256" key="3">
    <source>
        <dbReference type="ARBA" id="ARBA00023002"/>
    </source>
</evidence>
<dbReference type="InterPro" id="IPR020904">
    <property type="entry name" value="Sc_DH/Rdtase_CS"/>
</dbReference>
<name>A0ABR2I3N3_9PEZI</name>
<keyword evidence="6" id="KW-1185">Reference proteome</keyword>
<organism evidence="5 6">
    <name type="scientific">Apiospora arundinis</name>
    <dbReference type="NCBI Taxonomy" id="335852"/>
    <lineage>
        <taxon>Eukaryota</taxon>
        <taxon>Fungi</taxon>
        <taxon>Dikarya</taxon>
        <taxon>Ascomycota</taxon>
        <taxon>Pezizomycotina</taxon>
        <taxon>Sordariomycetes</taxon>
        <taxon>Xylariomycetidae</taxon>
        <taxon>Amphisphaeriales</taxon>
        <taxon>Apiosporaceae</taxon>
        <taxon>Apiospora</taxon>
    </lineage>
</organism>
<dbReference type="PANTHER" id="PTHR44169">
    <property type="entry name" value="NADPH-DEPENDENT 1-ACYLDIHYDROXYACETONE PHOSPHATE REDUCTASE"/>
    <property type="match status" value="1"/>
</dbReference>
<dbReference type="Proteomes" id="UP001390339">
    <property type="component" value="Unassembled WGS sequence"/>
</dbReference>
<dbReference type="PRINTS" id="PR00080">
    <property type="entry name" value="SDRFAMILY"/>
</dbReference>
<keyword evidence="2" id="KW-0521">NADP</keyword>
<evidence type="ECO:0000313" key="5">
    <source>
        <dbReference type="EMBL" id="KAK8856782.1"/>
    </source>
</evidence>
<reference evidence="5 6" key="1">
    <citation type="journal article" date="2024" name="IMA Fungus">
        <title>Apiospora arundinis, a panoply of carbohydrate-active enzymes and secondary metabolites.</title>
        <authorList>
            <person name="Sorensen T."/>
            <person name="Petersen C."/>
            <person name="Muurmann A.T."/>
            <person name="Christiansen J.V."/>
            <person name="Brundto M.L."/>
            <person name="Overgaard C.K."/>
            <person name="Boysen A.T."/>
            <person name="Wollenberg R.D."/>
            <person name="Larsen T.O."/>
            <person name="Sorensen J.L."/>
            <person name="Nielsen K.L."/>
            <person name="Sondergaard T.E."/>
        </authorList>
    </citation>
    <scope>NUCLEOTIDE SEQUENCE [LARGE SCALE GENOMIC DNA]</scope>
    <source>
        <strain evidence="5 6">AAU 773</strain>
    </source>
</reference>
<protein>
    <submittedName>
        <fullName evidence="5">Short-chain dehydrogenase/reductase</fullName>
    </submittedName>
</protein>
<keyword evidence="3" id="KW-0560">Oxidoreductase</keyword>
<dbReference type="Gene3D" id="3.40.50.720">
    <property type="entry name" value="NAD(P)-binding Rossmann-like Domain"/>
    <property type="match status" value="1"/>
</dbReference>
<dbReference type="PROSITE" id="PS00061">
    <property type="entry name" value="ADH_SHORT"/>
    <property type="match status" value="1"/>
</dbReference>
<comment type="similarity">
    <text evidence="1 4">Belongs to the short-chain dehydrogenases/reductases (SDR) family.</text>
</comment>
<sequence>MPPKTVLITGCGPHGIGQALASEFHLRGHRVIASGLTDTLLEPLRDLGLETMVMDVTSESSISEGVSHVSKLTGGKLDILINNAGLLHIMPFADTAPADARRVFDVNVLGTISVTHAFLPLLVASGSSSSPGSGDAIVANLSSINTILRPPFVSVYNAAKAAVETLSASMRSELAPLGVRVVILKTGLVRTDLFANAAPLPLPANSWYDSLRDFIETRQLSDAAPFQYMDPEVYARGVVTELLRPSVKAVVWRGGMTVAVWLLSWLPETTMDWVYSTKLSGVARTRPSSYVLT</sequence>
<dbReference type="EMBL" id="JAPCWZ010000007">
    <property type="protein sequence ID" value="KAK8856782.1"/>
    <property type="molecule type" value="Genomic_DNA"/>
</dbReference>
<comment type="caution">
    <text evidence="5">The sequence shown here is derived from an EMBL/GenBank/DDBJ whole genome shotgun (WGS) entry which is preliminary data.</text>
</comment>
<gene>
    <name evidence="5" type="ORF">PGQ11_012694</name>
</gene>
<evidence type="ECO:0000256" key="1">
    <source>
        <dbReference type="ARBA" id="ARBA00006484"/>
    </source>
</evidence>
<evidence type="ECO:0000256" key="2">
    <source>
        <dbReference type="ARBA" id="ARBA00022857"/>
    </source>
</evidence>
<dbReference type="PRINTS" id="PR00081">
    <property type="entry name" value="GDHRDH"/>
</dbReference>
<proteinExistence type="inferred from homology"/>
<dbReference type="InterPro" id="IPR002347">
    <property type="entry name" value="SDR_fam"/>
</dbReference>
<evidence type="ECO:0000256" key="4">
    <source>
        <dbReference type="RuleBase" id="RU000363"/>
    </source>
</evidence>
<dbReference type="SUPFAM" id="SSF51735">
    <property type="entry name" value="NAD(P)-binding Rossmann-fold domains"/>
    <property type="match status" value="1"/>
</dbReference>
<evidence type="ECO:0000313" key="6">
    <source>
        <dbReference type="Proteomes" id="UP001390339"/>
    </source>
</evidence>
<dbReference type="Pfam" id="PF00106">
    <property type="entry name" value="adh_short"/>
    <property type="match status" value="1"/>
</dbReference>
<dbReference type="InterPro" id="IPR036291">
    <property type="entry name" value="NAD(P)-bd_dom_sf"/>
</dbReference>
<accession>A0ABR2I3N3</accession>
<dbReference type="PANTHER" id="PTHR44169:SF3">
    <property type="entry name" value="SHORT-CHAIN DEHYDROGENASE SRDE"/>
    <property type="match status" value="1"/>
</dbReference>